<name>A0A6G9YEA2_9NOCA</name>
<organism evidence="1 2">
    <name type="scientific">Nocardia arthritidis</name>
    <dbReference type="NCBI Taxonomy" id="228602"/>
    <lineage>
        <taxon>Bacteria</taxon>
        <taxon>Bacillati</taxon>
        <taxon>Actinomycetota</taxon>
        <taxon>Actinomycetes</taxon>
        <taxon>Mycobacteriales</taxon>
        <taxon>Nocardiaceae</taxon>
        <taxon>Nocardia</taxon>
    </lineage>
</organism>
<dbReference type="AlphaFoldDB" id="A0A6G9YEA2"/>
<sequence length="262" mass="29536">MGISFRGRPRVGFELALIHPDLRLFDKLFRLRKFEFRCPEGIFVPSATSQIDLGAHFADLSVVIGRTLFRELVTSRRGGDRVEQRTFEGCGPADDRRPLVTAHDKTPVCIAQRRDPWRGVDTELPLGGIGRTFRDLDRSVRQQLSHRRDALMIADEAQQVTDESARRIDVVEQTVDPALGGIHFGEVPEQIRVEPPLPQCAVPLGDALRRDDRVDAERGQTPYMRAESVAVIVSTAAQREWQIVQRGARHGRIRMHTPPIAL</sequence>
<dbReference type="EMBL" id="CP046172">
    <property type="protein sequence ID" value="QIS11494.1"/>
    <property type="molecule type" value="Genomic_DNA"/>
</dbReference>
<reference evidence="1 2" key="1">
    <citation type="journal article" date="2019" name="ACS Chem. Biol.">
        <title>Identification and Mobilization of a Cryptic Antibiotic Biosynthesis Gene Locus from a Human-Pathogenic Nocardia Isolate.</title>
        <authorList>
            <person name="Herisse M."/>
            <person name="Ishida K."/>
            <person name="Porter J.L."/>
            <person name="Howden B."/>
            <person name="Hertweck C."/>
            <person name="Stinear T.P."/>
            <person name="Pidot S.J."/>
        </authorList>
    </citation>
    <scope>NUCLEOTIDE SEQUENCE [LARGE SCALE GENOMIC DNA]</scope>
    <source>
        <strain evidence="1 2">AUSMDU00012717</strain>
    </source>
</reference>
<accession>A0A6G9YEA2</accession>
<dbReference type="RefSeq" id="WP_167474294.1">
    <property type="nucleotide sequence ID" value="NZ_CP046172.1"/>
</dbReference>
<keyword evidence="2" id="KW-1185">Reference proteome</keyword>
<proteinExistence type="predicted"/>
<gene>
    <name evidence="1" type="ORF">F5544_18100</name>
</gene>
<protein>
    <submittedName>
        <fullName evidence="1">Uncharacterized protein</fullName>
    </submittedName>
</protein>
<evidence type="ECO:0000313" key="2">
    <source>
        <dbReference type="Proteomes" id="UP000503540"/>
    </source>
</evidence>
<dbReference type="Proteomes" id="UP000503540">
    <property type="component" value="Chromosome"/>
</dbReference>
<evidence type="ECO:0000313" key="1">
    <source>
        <dbReference type="EMBL" id="QIS11494.1"/>
    </source>
</evidence>
<dbReference type="KEGG" id="nah:F5544_18100"/>